<keyword evidence="2" id="KW-1003">Cell membrane</keyword>
<sequence length="50" mass="5453">MTPLKTALGMVFIICLTIVIFTFITRGKLCEFSIKGEHQEVAAKLACHAG</sequence>
<evidence type="ECO:0000256" key="1">
    <source>
        <dbReference type="ARBA" id="ARBA00004377"/>
    </source>
</evidence>
<evidence type="ECO:0000256" key="2">
    <source>
        <dbReference type="ARBA" id="ARBA00022475"/>
    </source>
</evidence>
<dbReference type="Proteomes" id="UP001229386">
    <property type="component" value="Chromosome"/>
</dbReference>
<dbReference type="AlphaFoldDB" id="A0AAW8Z7F3"/>
<reference evidence="9 11" key="1">
    <citation type="submission" date="2020-10" db="EMBL/GenBank/DDBJ databases">
        <title>Genomic surveiliance of eskapee pathogens from blood stream infections in KZN.</title>
        <authorList>
            <person name="Hetsa B.A."/>
            <person name="Amoako D.G."/>
            <person name="Akebe A.L.K."/>
            <person name="Essack S."/>
        </authorList>
    </citation>
    <scope>NUCLEOTIDE SEQUENCE [LARGE SCALE GENOMIC DNA]</scope>
    <source>
        <strain evidence="9 11">E6</strain>
    </source>
</reference>
<accession>A0AAW8Z7F3</accession>
<evidence type="ECO:0000256" key="5">
    <source>
        <dbReference type="ARBA" id="ARBA00022692"/>
    </source>
</evidence>
<organism evidence="9 11">
    <name type="scientific">Enterobacter hormaechei</name>
    <dbReference type="NCBI Taxonomy" id="158836"/>
    <lineage>
        <taxon>Bacteria</taxon>
        <taxon>Pseudomonadati</taxon>
        <taxon>Pseudomonadota</taxon>
        <taxon>Gammaproteobacteria</taxon>
        <taxon>Enterobacterales</taxon>
        <taxon>Enterobacteriaceae</taxon>
        <taxon>Enterobacter</taxon>
        <taxon>Enterobacter cloacae complex</taxon>
    </lineage>
</organism>
<dbReference type="GO" id="GO:0005886">
    <property type="term" value="C:plasma membrane"/>
    <property type="evidence" value="ECO:0007669"/>
    <property type="project" value="UniProtKB-SubCell"/>
</dbReference>
<evidence type="ECO:0000313" key="10">
    <source>
        <dbReference type="EMBL" id="WMB11611.1"/>
    </source>
</evidence>
<dbReference type="Proteomes" id="UP000662438">
    <property type="component" value="Unassembled WGS sequence"/>
</dbReference>
<feature type="transmembrane region" description="Helical" evidence="8">
    <location>
        <begin position="6"/>
        <end position="25"/>
    </location>
</feature>
<dbReference type="EMBL" id="CP126746">
    <property type="protein sequence ID" value="WMB11611.1"/>
    <property type="molecule type" value="Genomic_DNA"/>
</dbReference>
<evidence type="ECO:0000256" key="3">
    <source>
        <dbReference type="ARBA" id="ARBA00022519"/>
    </source>
</evidence>
<evidence type="ECO:0000313" key="9">
    <source>
        <dbReference type="EMBL" id="MBF1971222.1"/>
    </source>
</evidence>
<name>A0AAW8Z7F3_9ENTR</name>
<comment type="similarity">
    <text evidence="8">Belongs to the hok/gef family.</text>
</comment>
<comment type="subcellular location">
    <subcellularLocation>
        <location evidence="1 8">Cell inner membrane</location>
        <topology evidence="1 8">Single-pass membrane protein</topology>
    </subcellularLocation>
</comment>
<dbReference type="GeneID" id="93201316"/>
<proteinExistence type="inferred from homology"/>
<keyword evidence="4" id="KW-1277">Toxin-antitoxin system</keyword>
<keyword evidence="5 8" id="KW-0812">Transmembrane</keyword>
<evidence type="ECO:0000256" key="4">
    <source>
        <dbReference type="ARBA" id="ARBA00022649"/>
    </source>
</evidence>
<evidence type="ECO:0000256" key="6">
    <source>
        <dbReference type="ARBA" id="ARBA00022989"/>
    </source>
</evidence>
<keyword evidence="7 8" id="KW-0472">Membrane</keyword>
<dbReference type="Pfam" id="PF01848">
    <property type="entry name" value="HOK_GEF"/>
    <property type="match status" value="1"/>
</dbReference>
<protein>
    <submittedName>
        <fullName evidence="9">Hok/Gef family protein</fullName>
    </submittedName>
</protein>
<reference evidence="10" key="2">
    <citation type="journal article" date="2023" name="J. Antimicrob. Chemother.">
        <title>Emergence of OXA-48-producing Enterobacter hormaechei in a Swiss companion animal clinic and their genetic relationship to clinical human isolates.</title>
        <authorList>
            <person name="Dona V."/>
            <person name="Nordmann P."/>
            <person name="Kittl S."/>
            <person name="Schuller S."/>
            <person name="Bouvier M."/>
            <person name="Poirel L."/>
            <person name="Endimiani A."/>
            <person name="Perreten V."/>
        </authorList>
    </citation>
    <scope>NUCLEOTIDE SEQUENCE</scope>
    <source>
        <strain evidence="10">Ehh_25</strain>
    </source>
</reference>
<dbReference type="PRINTS" id="PR00281">
    <property type="entry name" value="HOKGEFTOXIC"/>
</dbReference>
<evidence type="ECO:0000313" key="11">
    <source>
        <dbReference type="Proteomes" id="UP000662438"/>
    </source>
</evidence>
<dbReference type="EMBL" id="JADIXG010000016">
    <property type="protein sequence ID" value="MBF1971222.1"/>
    <property type="molecule type" value="Genomic_DNA"/>
</dbReference>
<gene>
    <name evidence="9" type="ORF">ISX34_15240</name>
    <name evidence="10" type="ORF">QPR60_01800</name>
</gene>
<evidence type="ECO:0000256" key="7">
    <source>
        <dbReference type="ARBA" id="ARBA00023136"/>
    </source>
</evidence>
<dbReference type="RefSeq" id="WP_006810456.1">
    <property type="nucleotide sequence ID" value="NZ_CAIZUP010000019.1"/>
</dbReference>
<keyword evidence="6 8" id="KW-1133">Transmembrane helix</keyword>
<keyword evidence="3" id="KW-0997">Cell inner membrane</keyword>
<evidence type="ECO:0000256" key="8">
    <source>
        <dbReference type="RuleBase" id="RU221113"/>
    </source>
</evidence>
<dbReference type="InterPro" id="IPR000021">
    <property type="entry name" value="Hok/gef_toxin"/>
</dbReference>